<dbReference type="SUPFAM" id="SSF52172">
    <property type="entry name" value="CheY-like"/>
    <property type="match status" value="1"/>
</dbReference>
<comment type="caution">
    <text evidence="1">The sequence shown here is derived from an EMBL/GenBank/DDBJ whole genome shotgun (WGS) entry which is preliminary data.</text>
</comment>
<dbReference type="RefSeq" id="WP_194121771.1">
    <property type="nucleotide sequence ID" value="NZ_JACYGY010000001.1"/>
</dbReference>
<evidence type="ECO:0000313" key="1">
    <source>
        <dbReference type="EMBL" id="MBE9463651.1"/>
    </source>
</evidence>
<protein>
    <recommendedName>
        <fullName evidence="3">Response regulatory domain-containing protein</fullName>
    </recommendedName>
</protein>
<sequence length="130" mass="14931">MENNFSCILIDDDIDEHEFFQIILRKCSLPVDCVYTRSCIEAITAAEKTPEEVFSFIIVDWILLDKISLGCSRELKDVSVFGKSKFIIYSVTPPPKNILSDYALNERFFIKKDHSFEAVAEELRSLVTTL</sequence>
<dbReference type="Proteomes" id="UP000634134">
    <property type="component" value="Unassembled WGS sequence"/>
</dbReference>
<accession>A0ABR9WFE7</accession>
<proteinExistence type="predicted"/>
<reference evidence="2" key="1">
    <citation type="submission" date="2023-07" db="EMBL/GenBank/DDBJ databases">
        <title>Dyadobacter sp. nov 'subterranea' isolated from contaminted grondwater.</title>
        <authorList>
            <person name="Szabo I."/>
            <person name="Al-Omari J."/>
            <person name="Szerdahelyi S.G."/>
            <person name="Rado J."/>
        </authorList>
    </citation>
    <scope>NUCLEOTIDE SEQUENCE [LARGE SCALE GENOMIC DNA]</scope>
    <source>
        <strain evidence="2">UP-52</strain>
    </source>
</reference>
<name>A0ABR9WFE7_9BACT</name>
<dbReference type="InterPro" id="IPR011006">
    <property type="entry name" value="CheY-like_superfamily"/>
</dbReference>
<dbReference type="Gene3D" id="3.40.50.2300">
    <property type="match status" value="1"/>
</dbReference>
<gene>
    <name evidence="1" type="ORF">IEE83_17315</name>
</gene>
<keyword evidence="2" id="KW-1185">Reference proteome</keyword>
<evidence type="ECO:0008006" key="3">
    <source>
        <dbReference type="Google" id="ProtNLM"/>
    </source>
</evidence>
<dbReference type="EMBL" id="JACYGY010000001">
    <property type="protein sequence ID" value="MBE9463651.1"/>
    <property type="molecule type" value="Genomic_DNA"/>
</dbReference>
<organism evidence="1 2">
    <name type="scientific">Dyadobacter subterraneus</name>
    <dbReference type="NCBI Taxonomy" id="2773304"/>
    <lineage>
        <taxon>Bacteria</taxon>
        <taxon>Pseudomonadati</taxon>
        <taxon>Bacteroidota</taxon>
        <taxon>Cytophagia</taxon>
        <taxon>Cytophagales</taxon>
        <taxon>Spirosomataceae</taxon>
        <taxon>Dyadobacter</taxon>
    </lineage>
</organism>
<evidence type="ECO:0000313" key="2">
    <source>
        <dbReference type="Proteomes" id="UP000634134"/>
    </source>
</evidence>